<comment type="caution">
    <text evidence="22">The sequence shown here is derived from an EMBL/GenBank/DDBJ whole genome shotgun (WGS) entry which is preliminary data.</text>
</comment>
<evidence type="ECO:0000256" key="20">
    <source>
        <dbReference type="SAM" id="Phobius"/>
    </source>
</evidence>
<organism evidence="22 23">
    <name type="scientific">Anaerosalibacter bizertensis</name>
    <dbReference type="NCBI Taxonomy" id="932217"/>
    <lineage>
        <taxon>Bacteria</taxon>
        <taxon>Bacillati</taxon>
        <taxon>Bacillota</taxon>
        <taxon>Tissierellia</taxon>
        <taxon>Tissierellales</taxon>
        <taxon>Sporanaerobacteraceae</taxon>
        <taxon>Anaerosalibacter</taxon>
    </lineage>
</organism>
<evidence type="ECO:0000256" key="10">
    <source>
        <dbReference type="ARBA" id="ARBA00022679"/>
    </source>
</evidence>
<feature type="transmembrane region" description="Helical" evidence="20">
    <location>
        <begin position="30"/>
        <end position="51"/>
    </location>
</feature>
<dbReference type="AlphaFoldDB" id="A0A844FG47"/>
<dbReference type="InterPro" id="IPR048254">
    <property type="entry name" value="CDP_ALCOHOL_P_TRANSF_CS"/>
</dbReference>
<evidence type="ECO:0000256" key="2">
    <source>
        <dbReference type="ARBA" id="ARBA00004651"/>
    </source>
</evidence>
<keyword evidence="15" id="KW-0594">Phospholipid biosynthesis</keyword>
<dbReference type="EC" id="2.7.8.5" evidence="6 18"/>
<dbReference type="InterPro" id="IPR000462">
    <property type="entry name" value="CDP-OH_P_trans"/>
</dbReference>
<comment type="subcellular location">
    <subcellularLocation>
        <location evidence="2">Cell membrane</location>
        <topology evidence="2">Multi-pass membrane protein</topology>
    </subcellularLocation>
</comment>
<keyword evidence="24" id="KW-1185">Reference proteome</keyword>
<feature type="transmembrane region" description="Helical" evidence="20">
    <location>
        <begin position="152"/>
        <end position="170"/>
    </location>
</feature>
<dbReference type="GO" id="GO:0005886">
    <property type="term" value="C:plasma membrane"/>
    <property type="evidence" value="ECO:0007669"/>
    <property type="project" value="UniProtKB-SubCell"/>
</dbReference>
<evidence type="ECO:0000256" key="7">
    <source>
        <dbReference type="ARBA" id="ARBA00014944"/>
    </source>
</evidence>
<evidence type="ECO:0000256" key="14">
    <source>
        <dbReference type="ARBA" id="ARBA00023136"/>
    </source>
</evidence>
<dbReference type="InterPro" id="IPR043130">
    <property type="entry name" value="CDP-OH_PTrfase_TM_dom"/>
</dbReference>
<comment type="pathway">
    <text evidence="3">Phospholipid metabolism; phosphatidylglycerol biosynthesis; phosphatidylglycerol from CDP-diacylglycerol: step 1/2.</text>
</comment>
<comment type="similarity">
    <text evidence="5 19">Belongs to the CDP-alcohol phosphatidyltransferase class-I family.</text>
</comment>
<name>A0A844FG47_9FIRM</name>
<dbReference type="UniPathway" id="UPA00084">
    <property type="reaction ID" value="UER00503"/>
</dbReference>
<feature type="transmembrane region" description="Helical" evidence="20">
    <location>
        <begin position="7"/>
        <end position="24"/>
    </location>
</feature>
<evidence type="ECO:0000313" key="21">
    <source>
        <dbReference type="EMBL" id="MCG4564596.1"/>
    </source>
</evidence>
<comment type="function">
    <text evidence="1">This protein catalyzes the committed step to the synthesis of the acidic phospholipids.</text>
</comment>
<evidence type="ECO:0000256" key="13">
    <source>
        <dbReference type="ARBA" id="ARBA00023098"/>
    </source>
</evidence>
<dbReference type="Gene3D" id="1.20.120.1760">
    <property type="match status" value="1"/>
</dbReference>
<evidence type="ECO:0000256" key="6">
    <source>
        <dbReference type="ARBA" id="ARBA00013170"/>
    </source>
</evidence>
<evidence type="ECO:0000256" key="16">
    <source>
        <dbReference type="ARBA" id="ARBA00023264"/>
    </source>
</evidence>
<evidence type="ECO:0000256" key="3">
    <source>
        <dbReference type="ARBA" id="ARBA00005042"/>
    </source>
</evidence>
<gene>
    <name evidence="22" type="primary">pgsA</name>
    <name evidence="22" type="ORF">FYJ27_04265</name>
    <name evidence="21" type="ORF">L0P62_03950</name>
</gene>
<dbReference type="Proteomes" id="UP000462760">
    <property type="component" value="Unassembled WGS sequence"/>
</dbReference>
<dbReference type="InterPro" id="IPR050324">
    <property type="entry name" value="CDP-alcohol_PTase-I"/>
</dbReference>
<evidence type="ECO:0000313" key="23">
    <source>
        <dbReference type="Proteomes" id="UP000462760"/>
    </source>
</evidence>
<evidence type="ECO:0000256" key="15">
    <source>
        <dbReference type="ARBA" id="ARBA00023209"/>
    </source>
</evidence>
<dbReference type="PANTHER" id="PTHR14269:SF62">
    <property type="entry name" value="CDP-DIACYLGLYCEROL--GLYCEROL-3-PHOSPHATE 3-PHOSPHATIDYLTRANSFERASE 1, CHLOROPLASTIC"/>
    <property type="match status" value="1"/>
</dbReference>
<keyword evidence="13" id="KW-0443">Lipid metabolism</keyword>
<evidence type="ECO:0000256" key="11">
    <source>
        <dbReference type="ARBA" id="ARBA00022692"/>
    </source>
</evidence>
<keyword evidence="10 19" id="KW-0808">Transferase</keyword>
<reference evidence="22 23" key="1">
    <citation type="submission" date="2019-08" db="EMBL/GenBank/DDBJ databases">
        <title>In-depth cultivation of the pig gut microbiome towards novel bacterial diversity and tailored functional studies.</title>
        <authorList>
            <person name="Wylensek D."/>
            <person name="Hitch T.C.A."/>
            <person name="Clavel T."/>
        </authorList>
    </citation>
    <scope>NUCLEOTIDE SEQUENCE [LARGE SCALE GENOMIC DNA]</scope>
    <source>
        <strain evidence="22 23">Med78-601-WT-4W-RMD-3</strain>
    </source>
</reference>
<dbReference type="NCBIfam" id="TIGR00560">
    <property type="entry name" value="pgsA"/>
    <property type="match status" value="1"/>
</dbReference>
<dbReference type="EMBL" id="VULR01000004">
    <property type="protein sequence ID" value="MSS42949.1"/>
    <property type="molecule type" value="Genomic_DNA"/>
</dbReference>
<evidence type="ECO:0000313" key="24">
    <source>
        <dbReference type="Proteomes" id="UP001108123"/>
    </source>
</evidence>
<reference evidence="21" key="2">
    <citation type="submission" date="2022-01" db="EMBL/GenBank/DDBJ databases">
        <title>Collection of gut derived symbiotic bacterial strains cultured from healthy donors.</title>
        <authorList>
            <person name="Lin H."/>
            <person name="Kohout C."/>
            <person name="Waligurski E."/>
            <person name="Pamer E.G."/>
        </authorList>
    </citation>
    <scope>NUCLEOTIDE SEQUENCE</scope>
    <source>
        <strain evidence="21">MSK.14.39</strain>
    </source>
</reference>
<comment type="pathway">
    <text evidence="4">Lipid metabolism.</text>
</comment>
<protein>
    <recommendedName>
        <fullName evidence="7 18">CDP-diacylglycerol--glycerol-3-phosphate 3-phosphatidyltransferase</fullName>
        <ecNumber evidence="6 18">2.7.8.5</ecNumber>
    </recommendedName>
</protein>
<dbReference type="EMBL" id="JAKNID010000009">
    <property type="protein sequence ID" value="MCG4564596.1"/>
    <property type="molecule type" value="Genomic_DNA"/>
</dbReference>
<evidence type="ECO:0000256" key="5">
    <source>
        <dbReference type="ARBA" id="ARBA00010441"/>
    </source>
</evidence>
<sequence>MNLANKITLFRVVLIPIFMFFLLTDVSNGQYIAAVIFIIASLTDTLDGYIARSRNQVTNFGKFMDPLADKLLVSAALISLVEMSKVPAWMVIVIIAREFAITGLRVIAASEGITIAASKLGKIKTITQLVAVIAILFNNYPFKLINFPFDRIMLYLAVFFTILSGVDYIYKNKKVLHSGER</sequence>
<evidence type="ECO:0000256" key="8">
    <source>
        <dbReference type="ARBA" id="ARBA00022475"/>
    </source>
</evidence>
<evidence type="ECO:0000256" key="1">
    <source>
        <dbReference type="ARBA" id="ARBA00003973"/>
    </source>
</evidence>
<dbReference type="PIRSF" id="PIRSF000847">
    <property type="entry name" value="Phos_ph_gly_syn"/>
    <property type="match status" value="1"/>
</dbReference>
<proteinExistence type="inferred from homology"/>
<keyword evidence="8" id="KW-1003">Cell membrane</keyword>
<comment type="catalytic activity">
    <reaction evidence="17">
        <text>a CDP-1,2-diacyl-sn-glycerol + sn-glycerol 3-phosphate = a 1,2-diacyl-sn-glycero-3-phospho-(1'-sn-glycero-3'-phosphate) + CMP + H(+)</text>
        <dbReference type="Rhea" id="RHEA:12593"/>
        <dbReference type="ChEBI" id="CHEBI:15378"/>
        <dbReference type="ChEBI" id="CHEBI:57597"/>
        <dbReference type="ChEBI" id="CHEBI:58332"/>
        <dbReference type="ChEBI" id="CHEBI:60110"/>
        <dbReference type="ChEBI" id="CHEBI:60377"/>
        <dbReference type="EC" id="2.7.8.5"/>
    </reaction>
</comment>
<evidence type="ECO:0000256" key="19">
    <source>
        <dbReference type="RuleBase" id="RU003750"/>
    </source>
</evidence>
<dbReference type="GO" id="GO:0006655">
    <property type="term" value="P:phosphatidylglycerol biosynthetic process"/>
    <property type="evidence" value="ECO:0007669"/>
    <property type="project" value="UniProtKB-UniPathway"/>
</dbReference>
<evidence type="ECO:0000313" key="22">
    <source>
        <dbReference type="EMBL" id="MSS42949.1"/>
    </source>
</evidence>
<keyword evidence="11 20" id="KW-0812">Transmembrane</keyword>
<keyword evidence="16" id="KW-1208">Phospholipid metabolism</keyword>
<keyword evidence="12 20" id="KW-1133">Transmembrane helix</keyword>
<dbReference type="PANTHER" id="PTHR14269">
    <property type="entry name" value="CDP-DIACYLGLYCEROL--GLYCEROL-3-PHOSPHATE 3-PHOSPHATIDYLTRANSFERASE-RELATED"/>
    <property type="match status" value="1"/>
</dbReference>
<keyword evidence="9" id="KW-0444">Lipid biosynthesis</keyword>
<evidence type="ECO:0000256" key="17">
    <source>
        <dbReference type="ARBA" id="ARBA00048586"/>
    </source>
</evidence>
<dbReference type="OrthoDB" id="9796672at2"/>
<evidence type="ECO:0000256" key="9">
    <source>
        <dbReference type="ARBA" id="ARBA00022516"/>
    </source>
</evidence>
<dbReference type="GO" id="GO:0008444">
    <property type="term" value="F:CDP-diacylglycerol-glycerol-3-phosphate 3-phosphatidyltransferase activity"/>
    <property type="evidence" value="ECO:0007669"/>
    <property type="project" value="UniProtKB-UniRule"/>
</dbReference>
<dbReference type="Pfam" id="PF01066">
    <property type="entry name" value="CDP-OH_P_transf"/>
    <property type="match status" value="1"/>
</dbReference>
<dbReference type="FunFam" id="1.20.120.1760:FF:000004">
    <property type="entry name" value="CDP-diacylglycerol--glycerol-3-phosphate 3-phosphatidyltransferase"/>
    <property type="match status" value="1"/>
</dbReference>
<accession>A0A844FG47</accession>
<dbReference type="PROSITE" id="PS00379">
    <property type="entry name" value="CDP_ALCOHOL_P_TRANSF"/>
    <property type="match status" value="1"/>
</dbReference>
<evidence type="ECO:0000256" key="18">
    <source>
        <dbReference type="NCBIfam" id="TIGR00560"/>
    </source>
</evidence>
<keyword evidence="14 20" id="KW-0472">Membrane</keyword>
<evidence type="ECO:0000256" key="12">
    <source>
        <dbReference type="ARBA" id="ARBA00022989"/>
    </source>
</evidence>
<dbReference type="InterPro" id="IPR004570">
    <property type="entry name" value="Phosphatidylglycerol_P_synth"/>
</dbReference>
<dbReference type="Proteomes" id="UP001108123">
    <property type="component" value="Unassembled WGS sequence"/>
</dbReference>
<evidence type="ECO:0000256" key="4">
    <source>
        <dbReference type="ARBA" id="ARBA00005189"/>
    </source>
</evidence>
<feature type="transmembrane region" description="Helical" evidence="20">
    <location>
        <begin position="120"/>
        <end position="140"/>
    </location>
</feature>
<dbReference type="RefSeq" id="WP_154483620.1">
    <property type="nucleotide sequence ID" value="NZ_JAHLOA010000004.1"/>
</dbReference>